<dbReference type="InterPro" id="IPR040256">
    <property type="entry name" value="At4g02000-like"/>
</dbReference>
<dbReference type="EMBL" id="KZ662986">
    <property type="protein sequence ID" value="PPS16924.1"/>
    <property type="molecule type" value="Genomic_DNA"/>
</dbReference>
<evidence type="ECO:0000313" key="2">
    <source>
        <dbReference type="EMBL" id="PPS16924.1"/>
    </source>
</evidence>
<dbReference type="PANTHER" id="PTHR31286">
    <property type="entry name" value="GLYCINE-RICH CELL WALL STRUCTURAL PROTEIN 1.8-LIKE"/>
    <property type="match status" value="1"/>
</dbReference>
<sequence length="394" mass="44427">MDTTVVVKLLGRNISNNTFQNKIYNLWRSAMPFKLMDVEHGYFLVKFQSNKDFEKYFIVQPWTSNFNLSQPFPNVFMTWVRLASLSDFMYKRKILKEIRGLIGQVAKLDYNTDSRSIGRFARMVVYINLNKPLIPNIMVNRFIRVEYEALPLICFGYGRYDHLKNICPHSVSNLDQPREKEVSSVRSVQGKEDEIYREFLSKKGNSLWTERNMILKNPVGMRSKIRKAKFRLSAERGCCFFRPGGPPANALNGLFLEDSRLSPRGQSVAKEINGRNNNSFPACLASPFPGVFIEPAQRNLGPSRKGHFVAGSTETKGVKGRGSGSKGASVGSERNLNRTTRGCSGRFKVAGNSRVPLVDAMNPMTKLISEQIGSSFGTDAANIVRDSQKNLENP</sequence>
<organism evidence="2 3">
    <name type="scientific">Gossypium barbadense</name>
    <name type="common">Sea Island cotton</name>
    <name type="synonym">Hibiscus barbadensis</name>
    <dbReference type="NCBI Taxonomy" id="3634"/>
    <lineage>
        <taxon>Eukaryota</taxon>
        <taxon>Viridiplantae</taxon>
        <taxon>Streptophyta</taxon>
        <taxon>Embryophyta</taxon>
        <taxon>Tracheophyta</taxon>
        <taxon>Spermatophyta</taxon>
        <taxon>Magnoliopsida</taxon>
        <taxon>eudicotyledons</taxon>
        <taxon>Gunneridae</taxon>
        <taxon>Pentapetalae</taxon>
        <taxon>rosids</taxon>
        <taxon>malvids</taxon>
        <taxon>Malvales</taxon>
        <taxon>Malvaceae</taxon>
        <taxon>Malvoideae</taxon>
        <taxon>Gossypium</taxon>
    </lineage>
</organism>
<dbReference type="AlphaFoldDB" id="A0A2P5YMU9"/>
<proteinExistence type="predicted"/>
<evidence type="ECO:0000256" key="1">
    <source>
        <dbReference type="SAM" id="MobiDB-lite"/>
    </source>
</evidence>
<reference evidence="2 3" key="1">
    <citation type="submission" date="2015-01" db="EMBL/GenBank/DDBJ databases">
        <title>Genome of allotetraploid Gossypium barbadense reveals genomic plasticity and fiber elongation in cotton evolution.</title>
        <authorList>
            <person name="Chen X."/>
            <person name="Liu X."/>
            <person name="Zhao B."/>
            <person name="Zheng H."/>
            <person name="Hu Y."/>
            <person name="Lu G."/>
            <person name="Yang C."/>
            <person name="Chen J."/>
            <person name="Shan C."/>
            <person name="Zhang L."/>
            <person name="Zhou Y."/>
            <person name="Wang L."/>
            <person name="Guo W."/>
            <person name="Bai Y."/>
            <person name="Ruan J."/>
            <person name="Shangguan X."/>
            <person name="Mao Y."/>
            <person name="Jiang J."/>
            <person name="Zhu Y."/>
            <person name="Lei J."/>
            <person name="Kang H."/>
            <person name="Chen S."/>
            <person name="He X."/>
            <person name="Wang R."/>
            <person name="Wang Y."/>
            <person name="Chen J."/>
            <person name="Wang L."/>
            <person name="Yu S."/>
            <person name="Wang B."/>
            <person name="Wei J."/>
            <person name="Song S."/>
            <person name="Lu X."/>
            <person name="Gao Z."/>
            <person name="Gu W."/>
            <person name="Deng X."/>
            <person name="Ma D."/>
            <person name="Wang S."/>
            <person name="Liang W."/>
            <person name="Fang L."/>
            <person name="Cai C."/>
            <person name="Zhu X."/>
            <person name="Zhou B."/>
            <person name="Zhang Y."/>
            <person name="Chen Z."/>
            <person name="Xu S."/>
            <person name="Zhu R."/>
            <person name="Wang S."/>
            <person name="Zhang T."/>
            <person name="Zhao G."/>
        </authorList>
    </citation>
    <scope>NUCLEOTIDE SEQUENCE [LARGE SCALE GENOMIC DNA]</scope>
    <source>
        <strain evidence="3">cv. Xinhai21</strain>
        <tissue evidence="2">Leaf</tissue>
    </source>
</reference>
<gene>
    <name evidence="2" type="ORF">GOBAR_AA03677</name>
</gene>
<feature type="region of interest" description="Disordered" evidence="1">
    <location>
        <begin position="313"/>
        <end position="347"/>
    </location>
</feature>
<name>A0A2P5YMU9_GOSBA</name>
<evidence type="ECO:0000313" key="3">
    <source>
        <dbReference type="Proteomes" id="UP000239757"/>
    </source>
</evidence>
<dbReference type="OrthoDB" id="1937106at2759"/>
<protein>
    <submittedName>
        <fullName evidence="2">Uncharacterized protein</fullName>
    </submittedName>
</protein>
<accession>A0A2P5YMU9</accession>
<dbReference type="PANTHER" id="PTHR31286:SF173">
    <property type="entry name" value="DUF4283 DOMAIN-CONTAINING PROTEIN"/>
    <property type="match status" value="1"/>
</dbReference>
<dbReference type="Proteomes" id="UP000239757">
    <property type="component" value="Unassembled WGS sequence"/>
</dbReference>